<dbReference type="Proteomes" id="UP001172101">
    <property type="component" value="Unassembled WGS sequence"/>
</dbReference>
<accession>A0AA40AD19</accession>
<protein>
    <submittedName>
        <fullName evidence="2">Heterokaryon incompatibility protein-domain-containing protein</fullName>
    </submittedName>
</protein>
<dbReference type="AlphaFoldDB" id="A0AA40AD19"/>
<dbReference type="Pfam" id="PF06985">
    <property type="entry name" value="HET"/>
    <property type="match status" value="1"/>
</dbReference>
<dbReference type="GeneID" id="85319500"/>
<keyword evidence="3" id="KW-1185">Reference proteome</keyword>
<gene>
    <name evidence="2" type="ORF">B0T26DRAFT_628651</name>
</gene>
<evidence type="ECO:0000313" key="3">
    <source>
        <dbReference type="Proteomes" id="UP001172101"/>
    </source>
</evidence>
<dbReference type="PANTHER" id="PTHR33112:SF12">
    <property type="entry name" value="HETEROKARYON INCOMPATIBILITY DOMAIN-CONTAINING PROTEIN"/>
    <property type="match status" value="1"/>
</dbReference>
<feature type="non-terminal residue" evidence="2">
    <location>
        <position position="331"/>
    </location>
</feature>
<sequence>GWLMVMSKNKIPAALRVVVCGPAHPDAGVMQVKFWGTSRAIGRQLKMLSHFHLRVASPRLSVGPAQQLRYGLLLDKHRIDLGLCRRWLDHCTASHRGTCQAPRWAATLEKLSCGTGFYLIDVVNNTLVHKSAAADECAYAALSYVWGPPERFSSLLYLTSANAGSLLARRNSITPRVGQTIWDAMAVARALGLRYLWADRLCIVQDSAADKAAQVRQMDRVYGGAAITIVAATGAHLDAGLAGVGAPRAVAQLARQVTRRPPVNVLLPVATNRNRDGDGTTSPWATRAWTLQEKLLSRRLLVFRDGAVDFCCARGTLHEDMSAADAHSDPP</sequence>
<name>A0AA40AD19_9PEZI</name>
<proteinExistence type="predicted"/>
<dbReference type="EMBL" id="JAUIRO010000005">
    <property type="protein sequence ID" value="KAK0713458.1"/>
    <property type="molecule type" value="Genomic_DNA"/>
</dbReference>
<dbReference type="RefSeq" id="XP_060294781.1">
    <property type="nucleotide sequence ID" value="XM_060436230.1"/>
</dbReference>
<dbReference type="InterPro" id="IPR010730">
    <property type="entry name" value="HET"/>
</dbReference>
<evidence type="ECO:0000259" key="1">
    <source>
        <dbReference type="Pfam" id="PF06985"/>
    </source>
</evidence>
<evidence type="ECO:0000313" key="2">
    <source>
        <dbReference type="EMBL" id="KAK0713458.1"/>
    </source>
</evidence>
<comment type="caution">
    <text evidence="2">The sequence shown here is derived from an EMBL/GenBank/DDBJ whole genome shotgun (WGS) entry which is preliminary data.</text>
</comment>
<reference evidence="2" key="1">
    <citation type="submission" date="2023-06" db="EMBL/GenBank/DDBJ databases">
        <title>Genome-scale phylogeny and comparative genomics of the fungal order Sordariales.</title>
        <authorList>
            <consortium name="Lawrence Berkeley National Laboratory"/>
            <person name="Hensen N."/>
            <person name="Bonometti L."/>
            <person name="Westerberg I."/>
            <person name="Brannstrom I.O."/>
            <person name="Guillou S."/>
            <person name="Cros-Aarteil S."/>
            <person name="Calhoun S."/>
            <person name="Haridas S."/>
            <person name="Kuo A."/>
            <person name="Mondo S."/>
            <person name="Pangilinan J."/>
            <person name="Riley R."/>
            <person name="LaButti K."/>
            <person name="Andreopoulos B."/>
            <person name="Lipzen A."/>
            <person name="Chen C."/>
            <person name="Yanf M."/>
            <person name="Daum C."/>
            <person name="Ng V."/>
            <person name="Clum A."/>
            <person name="Steindorff A."/>
            <person name="Ohm R."/>
            <person name="Martin F."/>
            <person name="Silar P."/>
            <person name="Natvig D."/>
            <person name="Lalanne C."/>
            <person name="Gautier V."/>
            <person name="Ament-velasquez S.L."/>
            <person name="Kruys A."/>
            <person name="Hutchinson M.I."/>
            <person name="Powell A.J."/>
            <person name="Barry K."/>
            <person name="Miller A.N."/>
            <person name="Grigoriev I.V."/>
            <person name="Debuchy R."/>
            <person name="Gladieux P."/>
            <person name="Thoren M.H."/>
            <person name="Johannesson H."/>
        </authorList>
    </citation>
    <scope>NUCLEOTIDE SEQUENCE</scope>
    <source>
        <strain evidence="2">SMH2392-1A</strain>
    </source>
</reference>
<dbReference type="PANTHER" id="PTHR33112">
    <property type="entry name" value="DOMAIN PROTEIN, PUTATIVE-RELATED"/>
    <property type="match status" value="1"/>
</dbReference>
<feature type="non-terminal residue" evidence="2">
    <location>
        <position position="1"/>
    </location>
</feature>
<feature type="domain" description="Heterokaryon incompatibility" evidence="1">
    <location>
        <begin position="139"/>
        <end position="293"/>
    </location>
</feature>
<organism evidence="2 3">
    <name type="scientific">Lasiosphaeria miniovina</name>
    <dbReference type="NCBI Taxonomy" id="1954250"/>
    <lineage>
        <taxon>Eukaryota</taxon>
        <taxon>Fungi</taxon>
        <taxon>Dikarya</taxon>
        <taxon>Ascomycota</taxon>
        <taxon>Pezizomycotina</taxon>
        <taxon>Sordariomycetes</taxon>
        <taxon>Sordariomycetidae</taxon>
        <taxon>Sordariales</taxon>
        <taxon>Lasiosphaeriaceae</taxon>
        <taxon>Lasiosphaeria</taxon>
    </lineage>
</organism>